<proteinExistence type="predicted"/>
<keyword evidence="4 6" id="KW-0560">Oxidoreductase</keyword>
<evidence type="ECO:0000256" key="4">
    <source>
        <dbReference type="ARBA" id="ARBA00023002"/>
    </source>
</evidence>
<dbReference type="InterPro" id="IPR045170">
    <property type="entry name" value="MTOX"/>
</dbReference>
<comment type="cofactor">
    <cofactor evidence="1">
        <name>FAD</name>
        <dbReference type="ChEBI" id="CHEBI:57692"/>
    </cofactor>
</comment>
<dbReference type="InterPro" id="IPR006076">
    <property type="entry name" value="FAD-dep_OxRdtase"/>
</dbReference>
<dbReference type="SUPFAM" id="SSF51905">
    <property type="entry name" value="FAD/NAD(P)-binding domain"/>
    <property type="match status" value="1"/>
</dbReference>
<dbReference type="Gene3D" id="3.50.50.60">
    <property type="entry name" value="FAD/NAD(P)-binding domain"/>
    <property type="match status" value="1"/>
</dbReference>
<dbReference type="RefSeq" id="WP_179643641.1">
    <property type="nucleotide sequence ID" value="NZ_BAAAYY010000008.1"/>
</dbReference>
<evidence type="ECO:0000256" key="3">
    <source>
        <dbReference type="ARBA" id="ARBA00022827"/>
    </source>
</evidence>
<keyword evidence="3" id="KW-0274">FAD</keyword>
<evidence type="ECO:0000256" key="1">
    <source>
        <dbReference type="ARBA" id="ARBA00001974"/>
    </source>
</evidence>
<dbReference type="EC" id="1.5.3.1" evidence="6"/>
<dbReference type="Gene3D" id="3.30.9.10">
    <property type="entry name" value="D-Amino Acid Oxidase, subunit A, domain 2"/>
    <property type="match status" value="1"/>
</dbReference>
<accession>A0A852U0M2</accession>
<dbReference type="AlphaFoldDB" id="A0A852U0M2"/>
<gene>
    <name evidence="6" type="ORF">HDA32_002864</name>
</gene>
<evidence type="ECO:0000313" key="6">
    <source>
        <dbReference type="EMBL" id="NYE47744.1"/>
    </source>
</evidence>
<name>A0A852U0M2_9ACTN</name>
<dbReference type="InterPro" id="IPR036188">
    <property type="entry name" value="FAD/NAD-bd_sf"/>
</dbReference>
<evidence type="ECO:0000313" key="7">
    <source>
        <dbReference type="Proteomes" id="UP000589036"/>
    </source>
</evidence>
<sequence length="383" mass="40949">MQPPSAPRVGIVGAGTMGTMAAWRLADRGADVIAFDRYAPGHDRGAAGGESRIFRTAYMEGGRYVPLLRRSEELWRELEEQTGRDLLRMCGGLTIGPPGHPSIRELRSGAERHGLDHAVLTPREAAERFPQHPLGPGEIAVLDPCAGVVRPDIALSAAALRAEELGARIRRYAPVEACERRGGRWVLRAGGDEHEVDHVVLAPGPWSSAPGAPAADLLSAFGLRGRQITLCWFPARDPAALTPDRNPVVIRVGDLAYSCFPVMDGVSVKVSSHTAARAAVTDPSALPRSATAELLSVVRDTVRVHLPELHRDPNRIATYADAFTPDGHALLGPVPGRPGLVLATGFSGHGFKLSPLFGEVIADLALDGRTRHDIAHLDPARLL</sequence>
<dbReference type="GO" id="GO:0008115">
    <property type="term" value="F:sarcosine oxidase activity"/>
    <property type="evidence" value="ECO:0007669"/>
    <property type="project" value="UniProtKB-EC"/>
</dbReference>
<dbReference type="NCBIfam" id="NF008425">
    <property type="entry name" value="PRK11259.1"/>
    <property type="match status" value="1"/>
</dbReference>
<dbReference type="PANTHER" id="PTHR10961">
    <property type="entry name" value="PEROXISOMAL SARCOSINE OXIDASE"/>
    <property type="match status" value="1"/>
</dbReference>
<evidence type="ECO:0000259" key="5">
    <source>
        <dbReference type="Pfam" id="PF01266"/>
    </source>
</evidence>
<keyword evidence="2" id="KW-0285">Flavoprotein</keyword>
<organism evidence="6 7">
    <name type="scientific">Spinactinospora alkalitolerans</name>
    <dbReference type="NCBI Taxonomy" id="687207"/>
    <lineage>
        <taxon>Bacteria</taxon>
        <taxon>Bacillati</taxon>
        <taxon>Actinomycetota</taxon>
        <taxon>Actinomycetes</taxon>
        <taxon>Streptosporangiales</taxon>
        <taxon>Nocardiopsidaceae</taxon>
        <taxon>Spinactinospora</taxon>
    </lineage>
</organism>
<feature type="domain" description="FAD dependent oxidoreductase" evidence="5">
    <location>
        <begin position="9"/>
        <end position="364"/>
    </location>
</feature>
<dbReference type="GO" id="GO:0050660">
    <property type="term" value="F:flavin adenine dinucleotide binding"/>
    <property type="evidence" value="ECO:0007669"/>
    <property type="project" value="InterPro"/>
</dbReference>
<protein>
    <submittedName>
        <fullName evidence="6">Sarcosine oxidase</fullName>
        <ecNumber evidence="6">1.5.3.1</ecNumber>
    </submittedName>
</protein>
<evidence type="ECO:0000256" key="2">
    <source>
        <dbReference type="ARBA" id="ARBA00022630"/>
    </source>
</evidence>
<keyword evidence="7" id="KW-1185">Reference proteome</keyword>
<dbReference type="PANTHER" id="PTHR10961:SF7">
    <property type="entry name" value="FAD DEPENDENT OXIDOREDUCTASE DOMAIN-CONTAINING PROTEIN"/>
    <property type="match status" value="1"/>
</dbReference>
<reference evidence="6 7" key="1">
    <citation type="submission" date="2020-07" db="EMBL/GenBank/DDBJ databases">
        <title>Sequencing the genomes of 1000 actinobacteria strains.</title>
        <authorList>
            <person name="Klenk H.-P."/>
        </authorList>
    </citation>
    <scope>NUCLEOTIDE SEQUENCE [LARGE SCALE GENOMIC DNA]</scope>
    <source>
        <strain evidence="6 7">CXB654</strain>
    </source>
</reference>
<comment type="caution">
    <text evidence="6">The sequence shown here is derived from an EMBL/GenBank/DDBJ whole genome shotgun (WGS) entry which is preliminary data.</text>
</comment>
<dbReference type="Pfam" id="PF01266">
    <property type="entry name" value="DAO"/>
    <property type="match status" value="1"/>
</dbReference>
<dbReference type="Proteomes" id="UP000589036">
    <property type="component" value="Unassembled WGS sequence"/>
</dbReference>
<dbReference type="EMBL" id="JACCCC010000001">
    <property type="protein sequence ID" value="NYE47744.1"/>
    <property type="molecule type" value="Genomic_DNA"/>
</dbReference>